<name>A0A090ALK2_9GAMM</name>
<dbReference type="KEGG" id="tig:THII_1708"/>
<accession>A0A090ALK2</accession>
<dbReference type="InterPro" id="IPR001296">
    <property type="entry name" value="Glyco_trans_1"/>
</dbReference>
<dbReference type="SUPFAM" id="SSF53756">
    <property type="entry name" value="UDP-Glycosyltransferase/glycogen phosphorylase"/>
    <property type="match status" value="1"/>
</dbReference>
<dbReference type="HOGENOM" id="CLU_009583_5_1_6"/>
<dbReference type="EMBL" id="AP014633">
    <property type="protein sequence ID" value="BAP56005.1"/>
    <property type="molecule type" value="Genomic_DNA"/>
</dbReference>
<dbReference type="OrthoDB" id="7847955at2"/>
<proteinExistence type="predicted"/>
<organism evidence="2 3">
    <name type="scientific">Thioploca ingrica</name>
    <dbReference type="NCBI Taxonomy" id="40754"/>
    <lineage>
        <taxon>Bacteria</taxon>
        <taxon>Pseudomonadati</taxon>
        <taxon>Pseudomonadota</taxon>
        <taxon>Gammaproteobacteria</taxon>
        <taxon>Thiotrichales</taxon>
        <taxon>Thiotrichaceae</taxon>
        <taxon>Thioploca</taxon>
    </lineage>
</organism>
<dbReference type="InterPro" id="IPR050194">
    <property type="entry name" value="Glycosyltransferase_grp1"/>
</dbReference>
<evidence type="ECO:0000259" key="1">
    <source>
        <dbReference type="Pfam" id="PF00534"/>
    </source>
</evidence>
<dbReference type="CDD" id="cd03801">
    <property type="entry name" value="GT4_PimA-like"/>
    <property type="match status" value="1"/>
</dbReference>
<dbReference type="GO" id="GO:0016757">
    <property type="term" value="F:glycosyltransferase activity"/>
    <property type="evidence" value="ECO:0007669"/>
    <property type="project" value="InterPro"/>
</dbReference>
<gene>
    <name evidence="2" type="ORF">THII_1708</name>
</gene>
<dbReference type="PANTHER" id="PTHR45947:SF3">
    <property type="entry name" value="SULFOQUINOVOSYL TRANSFERASE SQD2"/>
    <property type="match status" value="1"/>
</dbReference>
<sequence>MKIAILWTKLSGYLNACLKALVSLPNVSLLVVNQQTSHDAPFDESQFAWIKPRYQWQDKVDAVILGEKLNNFYPDVLLISGWHIKGYRSIARQFSGKALRVIAMDNQWRGTAKQWLGCLTAPFFVQRLADAIFLPGERQKVFAQKLGFKVDQILSGLLCCEHNQFAEYGNQQIERKNSFVYVGRLAGEKGIKELLYAYDKYRKETQVPWELVIIGTGPLSSLVQRQNEVIYEGFVQPNELPKLLAFHGCLILPSLFEPWGVVLHEATSARLPVIATDNVGATVHLLQDGYNGYLVEVGNIESLASAMKRISTLSYEERCHMGENGYRLSLQYTPQRWATYFHEKIQILLEQLNRMI</sequence>
<keyword evidence="2" id="KW-0808">Transferase</keyword>
<dbReference type="AlphaFoldDB" id="A0A090ALK2"/>
<protein>
    <submittedName>
        <fullName evidence="2">Glycosyl transferase</fullName>
    </submittedName>
</protein>
<dbReference type="Proteomes" id="UP000031623">
    <property type="component" value="Chromosome"/>
</dbReference>
<keyword evidence="3" id="KW-1185">Reference proteome</keyword>
<evidence type="ECO:0000313" key="2">
    <source>
        <dbReference type="EMBL" id="BAP56005.1"/>
    </source>
</evidence>
<feature type="domain" description="Glycosyl transferase family 1" evidence="1">
    <location>
        <begin position="174"/>
        <end position="327"/>
    </location>
</feature>
<reference evidence="2 3" key="1">
    <citation type="journal article" date="2014" name="ISME J.">
        <title>Ecophysiology of Thioploca ingrica as revealed by the complete genome sequence supplemented with proteomic evidence.</title>
        <authorList>
            <person name="Kojima H."/>
            <person name="Ogura Y."/>
            <person name="Yamamoto N."/>
            <person name="Togashi T."/>
            <person name="Mori H."/>
            <person name="Watanabe T."/>
            <person name="Nemoto F."/>
            <person name="Kurokawa K."/>
            <person name="Hayashi T."/>
            <person name="Fukui M."/>
        </authorList>
    </citation>
    <scope>NUCLEOTIDE SEQUENCE [LARGE SCALE GENOMIC DNA]</scope>
</reference>
<evidence type="ECO:0000313" key="3">
    <source>
        <dbReference type="Proteomes" id="UP000031623"/>
    </source>
</evidence>
<dbReference type="PANTHER" id="PTHR45947">
    <property type="entry name" value="SULFOQUINOVOSYL TRANSFERASE SQD2"/>
    <property type="match status" value="1"/>
</dbReference>
<dbReference type="STRING" id="40754.THII_1708"/>
<dbReference type="Pfam" id="PF00534">
    <property type="entry name" value="Glycos_transf_1"/>
    <property type="match status" value="1"/>
</dbReference>
<dbReference type="Gene3D" id="3.40.50.2000">
    <property type="entry name" value="Glycogen Phosphorylase B"/>
    <property type="match status" value="1"/>
</dbReference>